<dbReference type="GeneID" id="119640981"/>
<evidence type="ECO:0000313" key="3">
    <source>
        <dbReference type="RefSeq" id="XP_037895320.1"/>
    </source>
</evidence>
<dbReference type="Proteomes" id="UP000092443">
    <property type="component" value="Unplaced"/>
</dbReference>
<dbReference type="AlphaFoldDB" id="A0A9C5Z4Y6"/>
<evidence type="ECO:0000256" key="1">
    <source>
        <dbReference type="SAM" id="MobiDB-lite"/>
    </source>
</evidence>
<keyword evidence="2" id="KW-1185">Reference proteome</keyword>
<proteinExistence type="predicted"/>
<reference evidence="3" key="1">
    <citation type="submission" date="2025-08" db="UniProtKB">
        <authorList>
            <consortium name="RefSeq"/>
        </authorList>
    </citation>
    <scope>IDENTIFICATION</scope>
    <source>
        <tissue evidence="3">Whole body pupa</tissue>
    </source>
</reference>
<organism evidence="2 3">
    <name type="scientific">Glossina fuscipes</name>
    <dbReference type="NCBI Taxonomy" id="7396"/>
    <lineage>
        <taxon>Eukaryota</taxon>
        <taxon>Metazoa</taxon>
        <taxon>Ecdysozoa</taxon>
        <taxon>Arthropoda</taxon>
        <taxon>Hexapoda</taxon>
        <taxon>Insecta</taxon>
        <taxon>Pterygota</taxon>
        <taxon>Neoptera</taxon>
        <taxon>Endopterygota</taxon>
        <taxon>Diptera</taxon>
        <taxon>Brachycera</taxon>
        <taxon>Muscomorpha</taxon>
        <taxon>Hippoboscoidea</taxon>
        <taxon>Glossinidae</taxon>
        <taxon>Glossina</taxon>
    </lineage>
</organism>
<dbReference type="RefSeq" id="XP_037895320.1">
    <property type="nucleotide sequence ID" value="XM_038039392.1"/>
</dbReference>
<dbReference type="KEGG" id="gfs:119640981"/>
<evidence type="ECO:0000313" key="2">
    <source>
        <dbReference type="Proteomes" id="UP000092443"/>
    </source>
</evidence>
<name>A0A9C5Z4Y6_9MUSC</name>
<protein>
    <submittedName>
        <fullName evidence="3">Uncharacterized protein LOC119640981</fullName>
    </submittedName>
</protein>
<accession>A0A9C5Z4Y6</accession>
<feature type="region of interest" description="Disordered" evidence="1">
    <location>
        <begin position="1"/>
        <end position="49"/>
    </location>
</feature>
<gene>
    <name evidence="3" type="primary">LOC119640981</name>
</gene>
<feature type="compositionally biased region" description="Basic and acidic residues" evidence="1">
    <location>
        <begin position="29"/>
        <end position="49"/>
    </location>
</feature>
<sequence>MNGKEIGELSDMIGNIKEKTRGHPASDNPENKHKSDETKADINKNVDPESLKISLQKQWHDRERFQSSDLIEEITSKAGKVQFTRSTIREARMCWPGSRFT</sequence>